<evidence type="ECO:0000256" key="2">
    <source>
        <dbReference type="ARBA" id="ARBA00022729"/>
    </source>
</evidence>
<evidence type="ECO:0000259" key="4">
    <source>
        <dbReference type="Pfam" id="PF13947"/>
    </source>
</evidence>
<dbReference type="EMBL" id="CM027682">
    <property type="protein sequence ID" value="KAG0536686.1"/>
    <property type="molecule type" value="Genomic_DNA"/>
</dbReference>
<dbReference type="AlphaFoldDB" id="A0A921RAP2"/>
<evidence type="ECO:0000256" key="3">
    <source>
        <dbReference type="SAM" id="SignalP"/>
    </source>
</evidence>
<dbReference type="GO" id="GO:0030247">
    <property type="term" value="F:polysaccharide binding"/>
    <property type="evidence" value="ECO:0007669"/>
    <property type="project" value="InterPro"/>
</dbReference>
<proteinExistence type="predicted"/>
<reference evidence="5" key="1">
    <citation type="journal article" date="2019" name="BMC Genomics">
        <title>A new reference genome for Sorghum bicolor reveals high levels of sequence similarity between sweet and grain genotypes: implications for the genetics of sugar metabolism.</title>
        <authorList>
            <person name="Cooper E.A."/>
            <person name="Brenton Z.W."/>
            <person name="Flinn B.S."/>
            <person name="Jenkins J."/>
            <person name="Shu S."/>
            <person name="Flowers D."/>
            <person name="Luo F."/>
            <person name="Wang Y."/>
            <person name="Xia P."/>
            <person name="Barry K."/>
            <person name="Daum C."/>
            <person name="Lipzen A."/>
            <person name="Yoshinaga Y."/>
            <person name="Schmutz J."/>
            <person name="Saski C."/>
            <person name="Vermerris W."/>
            <person name="Kresovich S."/>
        </authorList>
    </citation>
    <scope>NUCLEOTIDE SEQUENCE</scope>
</reference>
<name>A0A921RAP2_SORBI</name>
<comment type="caution">
    <text evidence="5">The sequence shown here is derived from an EMBL/GenBank/DDBJ whole genome shotgun (WGS) entry which is preliminary data.</text>
</comment>
<feature type="signal peptide" evidence="3">
    <location>
        <begin position="1"/>
        <end position="17"/>
    </location>
</feature>
<feature type="domain" description="Wall-associated receptor kinase galacturonan-binding" evidence="4">
    <location>
        <begin position="28"/>
        <end position="95"/>
    </location>
</feature>
<evidence type="ECO:0000313" key="6">
    <source>
        <dbReference type="Proteomes" id="UP000807115"/>
    </source>
</evidence>
<dbReference type="GO" id="GO:0016020">
    <property type="term" value="C:membrane"/>
    <property type="evidence" value="ECO:0007669"/>
    <property type="project" value="UniProtKB-SubCell"/>
</dbReference>
<dbReference type="PANTHER" id="PTHR33138">
    <property type="entry name" value="OS01G0690200 PROTEIN"/>
    <property type="match status" value="1"/>
</dbReference>
<reference evidence="5" key="2">
    <citation type="submission" date="2020-10" db="EMBL/GenBank/DDBJ databases">
        <authorList>
            <person name="Cooper E.A."/>
            <person name="Brenton Z.W."/>
            <person name="Flinn B.S."/>
            <person name="Jenkins J."/>
            <person name="Shu S."/>
            <person name="Flowers D."/>
            <person name="Luo F."/>
            <person name="Wang Y."/>
            <person name="Xia P."/>
            <person name="Barry K."/>
            <person name="Daum C."/>
            <person name="Lipzen A."/>
            <person name="Yoshinaga Y."/>
            <person name="Schmutz J."/>
            <person name="Saski C."/>
            <person name="Vermerris W."/>
            <person name="Kresovich S."/>
        </authorList>
    </citation>
    <scope>NUCLEOTIDE SEQUENCE</scope>
</reference>
<dbReference type="PANTHER" id="PTHR33138:SF9">
    <property type="entry name" value="OS01G0136500 PROTEIN"/>
    <property type="match status" value="1"/>
</dbReference>
<keyword evidence="2 3" id="KW-0732">Signal</keyword>
<gene>
    <name evidence="5" type="ORF">BDA96_03G085200</name>
</gene>
<dbReference type="Pfam" id="PF13947">
    <property type="entry name" value="GUB_WAK_bind"/>
    <property type="match status" value="1"/>
</dbReference>
<dbReference type="Proteomes" id="UP000807115">
    <property type="component" value="Chromosome 3"/>
</dbReference>
<comment type="subcellular location">
    <subcellularLocation>
        <location evidence="1">Membrane</location>
        <topology evidence="1">Single-pass membrane protein</topology>
    </subcellularLocation>
</comment>
<accession>A0A921RAP2</accession>
<protein>
    <recommendedName>
        <fullName evidence="4">Wall-associated receptor kinase galacturonan-binding domain-containing protein</fullName>
    </recommendedName>
</protein>
<sequence length="234" mass="25121">MASTSLVSSSVWTMVLSLPLMLASAGHCPPVLCGDVTISFPFGIVQEQATSTNCGAIGFQVRCVNATPFLGYSRYAHWFQILTVFYDNASLVVADSHKLEKLVGASNSNASVVDESCRIPKNNSSTKVALPFSISPVNQEMILYDCTKAPAPAAAADEGLVETRCGNNTFARVGGRRYGESDDGRYFLDGCGATVVPVLAKYGEANASNYQELISDGFLLTWKTPTESKLHSWN</sequence>
<dbReference type="InterPro" id="IPR025287">
    <property type="entry name" value="WAK_GUB"/>
</dbReference>
<evidence type="ECO:0000256" key="1">
    <source>
        <dbReference type="ARBA" id="ARBA00004167"/>
    </source>
</evidence>
<organism evidence="5 6">
    <name type="scientific">Sorghum bicolor</name>
    <name type="common">Sorghum</name>
    <name type="synonym">Sorghum vulgare</name>
    <dbReference type="NCBI Taxonomy" id="4558"/>
    <lineage>
        <taxon>Eukaryota</taxon>
        <taxon>Viridiplantae</taxon>
        <taxon>Streptophyta</taxon>
        <taxon>Embryophyta</taxon>
        <taxon>Tracheophyta</taxon>
        <taxon>Spermatophyta</taxon>
        <taxon>Magnoliopsida</taxon>
        <taxon>Liliopsida</taxon>
        <taxon>Poales</taxon>
        <taxon>Poaceae</taxon>
        <taxon>PACMAD clade</taxon>
        <taxon>Panicoideae</taxon>
        <taxon>Andropogonodae</taxon>
        <taxon>Andropogoneae</taxon>
        <taxon>Sorghinae</taxon>
        <taxon>Sorghum</taxon>
    </lineage>
</organism>
<evidence type="ECO:0000313" key="5">
    <source>
        <dbReference type="EMBL" id="KAG0536686.1"/>
    </source>
</evidence>
<feature type="chain" id="PRO_5036835835" description="Wall-associated receptor kinase galacturonan-binding domain-containing protein" evidence="3">
    <location>
        <begin position="18"/>
        <end position="234"/>
    </location>
</feature>